<keyword evidence="1" id="KW-0378">Hydrolase</keyword>
<accession>A0A7W5B6M1</accession>
<evidence type="ECO:0000313" key="1">
    <source>
        <dbReference type="EMBL" id="MBB3117508.1"/>
    </source>
</evidence>
<evidence type="ECO:0000313" key="2">
    <source>
        <dbReference type="Proteomes" id="UP000541535"/>
    </source>
</evidence>
<organism evidence="1 2">
    <name type="scientific">Pseudoduganella violacea</name>
    <dbReference type="NCBI Taxonomy" id="1715466"/>
    <lineage>
        <taxon>Bacteria</taxon>
        <taxon>Pseudomonadati</taxon>
        <taxon>Pseudomonadota</taxon>
        <taxon>Betaproteobacteria</taxon>
        <taxon>Burkholderiales</taxon>
        <taxon>Oxalobacteraceae</taxon>
        <taxon>Telluria group</taxon>
        <taxon>Pseudoduganella</taxon>
    </lineage>
</organism>
<sequence length="90" mass="9744">MQIVVQLEAGTARLFQQQRREAAAANELAQVLAQSGLALQALHPDSGDPALSGFFHIDVQDQDIAARVIERLLQVPGVEAAYLKPRDEAP</sequence>
<dbReference type="AlphaFoldDB" id="A0A7W5B6M1"/>
<protein>
    <submittedName>
        <fullName evidence="1">(P)ppGpp synthase/HD superfamily hydrolase</fullName>
    </submittedName>
</protein>
<dbReference type="Proteomes" id="UP000541535">
    <property type="component" value="Unassembled WGS sequence"/>
</dbReference>
<keyword evidence="2" id="KW-1185">Reference proteome</keyword>
<proteinExistence type="predicted"/>
<gene>
    <name evidence="1" type="ORF">FHS03_000527</name>
</gene>
<dbReference type="RefSeq" id="WP_183439440.1">
    <property type="nucleotide sequence ID" value="NZ_JACHXD010000001.1"/>
</dbReference>
<dbReference type="EMBL" id="JACHXD010000001">
    <property type="protein sequence ID" value="MBB3117508.1"/>
    <property type="molecule type" value="Genomic_DNA"/>
</dbReference>
<dbReference type="GO" id="GO:0016787">
    <property type="term" value="F:hydrolase activity"/>
    <property type="evidence" value="ECO:0007669"/>
    <property type="project" value="UniProtKB-KW"/>
</dbReference>
<name>A0A7W5B6M1_9BURK</name>
<reference evidence="1 2" key="1">
    <citation type="submission" date="2020-08" db="EMBL/GenBank/DDBJ databases">
        <title>Genomic Encyclopedia of Type Strains, Phase III (KMG-III): the genomes of soil and plant-associated and newly described type strains.</title>
        <authorList>
            <person name="Whitman W."/>
        </authorList>
    </citation>
    <scope>NUCLEOTIDE SEQUENCE [LARGE SCALE GENOMIC DNA]</scope>
    <source>
        <strain evidence="1 2">CECT 8897</strain>
    </source>
</reference>
<comment type="caution">
    <text evidence="1">The sequence shown here is derived from an EMBL/GenBank/DDBJ whole genome shotgun (WGS) entry which is preliminary data.</text>
</comment>